<name>A0AC35TV99_9BILA</name>
<dbReference type="WBParaSite" id="RSKR_0000458800.1">
    <property type="protein sequence ID" value="RSKR_0000458800.1"/>
    <property type="gene ID" value="RSKR_0000458800"/>
</dbReference>
<sequence>MHPKNIYSSNKPDFDKLATKYAKLRHFCTLNKKGKFTVDFNSNECVGALTEALLKENFDLEVVFSSNNLIPRLSNRLDYLLTIDDVIEANLVDKNVSIAGVDIGTGAYVIYPLLGSKLLKWSFVGTETDQKSIEYGKIIINNNKLDHLISIVHNESSDTIFNCTEQLIPENKFVFSMCNPPFFTDDEVTAKFNRFYSETFVNKWTETSRDDPRSTTIATISELSTKGGEVEFVGNMIKESLDLSNKINLFTSLVGKKSSIALLLPKLKEINHKVYEIIQGKTMRWIIMWSFDEKFEFPDIQQGSTKRKIQSKKTNNLKRLKTT</sequence>
<reference evidence="2" key="1">
    <citation type="submission" date="2016-11" db="UniProtKB">
        <authorList>
            <consortium name="WormBaseParasite"/>
        </authorList>
    </citation>
    <scope>IDENTIFICATION</scope>
    <source>
        <strain evidence="2">KR3021</strain>
    </source>
</reference>
<evidence type="ECO:0000313" key="1">
    <source>
        <dbReference type="Proteomes" id="UP000095286"/>
    </source>
</evidence>
<dbReference type="Proteomes" id="UP000095286">
    <property type="component" value="Unplaced"/>
</dbReference>
<proteinExistence type="predicted"/>
<evidence type="ECO:0000313" key="2">
    <source>
        <dbReference type="WBParaSite" id="RSKR_0000458800.1"/>
    </source>
</evidence>
<accession>A0AC35TV99</accession>
<protein>
    <submittedName>
        <fullName evidence="2">U6 small nuclear RNA (adenine-(43)-N(6))-methyltransferase</fullName>
    </submittedName>
</protein>
<organism evidence="1 2">
    <name type="scientific">Rhabditophanes sp. KR3021</name>
    <dbReference type="NCBI Taxonomy" id="114890"/>
    <lineage>
        <taxon>Eukaryota</taxon>
        <taxon>Metazoa</taxon>
        <taxon>Ecdysozoa</taxon>
        <taxon>Nematoda</taxon>
        <taxon>Chromadorea</taxon>
        <taxon>Rhabditida</taxon>
        <taxon>Tylenchina</taxon>
        <taxon>Panagrolaimomorpha</taxon>
        <taxon>Strongyloidoidea</taxon>
        <taxon>Alloionematidae</taxon>
        <taxon>Rhabditophanes</taxon>
    </lineage>
</organism>